<proteinExistence type="predicted"/>
<dbReference type="InterPro" id="IPR018060">
    <property type="entry name" value="HTH_AraC"/>
</dbReference>
<evidence type="ECO:0000256" key="3">
    <source>
        <dbReference type="ARBA" id="ARBA00023163"/>
    </source>
</evidence>
<dbReference type="Gene3D" id="1.10.10.60">
    <property type="entry name" value="Homeodomain-like"/>
    <property type="match status" value="2"/>
</dbReference>
<comment type="caution">
    <text evidence="5">The sequence shown here is derived from an EMBL/GenBank/DDBJ whole genome shotgun (WGS) entry which is preliminary data.</text>
</comment>
<dbReference type="PANTHER" id="PTHR46796">
    <property type="entry name" value="HTH-TYPE TRANSCRIPTIONAL ACTIVATOR RHAS-RELATED"/>
    <property type="match status" value="1"/>
</dbReference>
<dbReference type="PANTHER" id="PTHR46796:SF13">
    <property type="entry name" value="HTH-TYPE TRANSCRIPTIONAL ACTIVATOR RHAS"/>
    <property type="match status" value="1"/>
</dbReference>
<dbReference type="PRINTS" id="PR00032">
    <property type="entry name" value="HTHARAC"/>
</dbReference>
<evidence type="ECO:0000313" key="6">
    <source>
        <dbReference type="Proteomes" id="UP000078228"/>
    </source>
</evidence>
<dbReference type="InterPro" id="IPR020449">
    <property type="entry name" value="Tscrpt_reg_AraC-type_HTH"/>
</dbReference>
<evidence type="ECO:0000259" key="4">
    <source>
        <dbReference type="PROSITE" id="PS01124"/>
    </source>
</evidence>
<dbReference type="SUPFAM" id="SSF46689">
    <property type="entry name" value="Homeodomain-like"/>
    <property type="match status" value="2"/>
</dbReference>
<accession>A0A198UJ81</accession>
<keyword evidence="3" id="KW-0804">Transcription</keyword>
<dbReference type="SUPFAM" id="SSF55785">
    <property type="entry name" value="PYP-like sensor domain (PAS domain)"/>
    <property type="match status" value="1"/>
</dbReference>
<name>A0A198UJ81_MORCA</name>
<dbReference type="PROSITE" id="PS01124">
    <property type="entry name" value="HTH_ARAC_FAMILY_2"/>
    <property type="match status" value="1"/>
</dbReference>
<keyword evidence="2" id="KW-0238">DNA-binding</keyword>
<dbReference type="Pfam" id="PF08448">
    <property type="entry name" value="PAS_4"/>
    <property type="match status" value="1"/>
</dbReference>
<evidence type="ECO:0000256" key="2">
    <source>
        <dbReference type="ARBA" id="ARBA00023125"/>
    </source>
</evidence>
<dbReference type="AlphaFoldDB" id="A0A198UJ81"/>
<keyword evidence="6" id="KW-1185">Reference proteome</keyword>
<sequence>MHMDTLSQLQMLSFTKKESDIKYLVDDLDGFTTSIQATISLLDLLSSTVFFVKNTQAQYVVVNQTLKTRLDVSNDRQIIGRTPAEMFGDKQGGEYMLQDLKVLEGMPIVDKLELHTYPSGKLGWCVTHKIPIYNKANEVIAMVGVSIDIGNDDSYQLKNHEKLAVIINYMQDNAEYKITTSELANMVGLSVSRLERLFRSILNLSPQQMLQKIRLEKAIKLLKIPNKSVIEIAIQCGYADHSAFSRQFKQLTGLSPSDFRKRTM</sequence>
<reference evidence="5 6" key="1">
    <citation type="journal article" date="2016" name="Genome Biol. Evol.">
        <title>Comparative Genomic Analyses of the Moraxella catarrhalis Serosensitive and Seroresistant Lineages Demonstrate Their Independent Evolution.</title>
        <authorList>
            <person name="Earl J.P."/>
            <person name="de Vries S.P."/>
            <person name="Ahmed A."/>
            <person name="Powell E."/>
            <person name="Schultz M.P."/>
            <person name="Hermans P.W."/>
            <person name="Hill D.J."/>
            <person name="Zhou Z."/>
            <person name="Constantinidou C.I."/>
            <person name="Hu F.Z."/>
            <person name="Bootsma H.J."/>
            <person name="Ehrlich G.D."/>
        </authorList>
    </citation>
    <scope>NUCLEOTIDE SEQUENCE [LARGE SCALE GENOMIC DNA]</scope>
    <source>
        <strain evidence="5 6">Z7542</strain>
    </source>
</reference>
<protein>
    <submittedName>
        <fullName evidence="5">Transcriptional regulator, AraC family</fullName>
    </submittedName>
</protein>
<evidence type="ECO:0000313" key="5">
    <source>
        <dbReference type="EMBL" id="OAU96451.1"/>
    </source>
</evidence>
<feature type="domain" description="HTH araC/xylS-type" evidence="4">
    <location>
        <begin position="164"/>
        <end position="262"/>
    </location>
</feature>
<organism evidence="5 6">
    <name type="scientific">Moraxella catarrhalis</name>
    <name type="common">Branhamella catarrhalis</name>
    <dbReference type="NCBI Taxonomy" id="480"/>
    <lineage>
        <taxon>Bacteria</taxon>
        <taxon>Pseudomonadati</taxon>
        <taxon>Pseudomonadota</taxon>
        <taxon>Gammaproteobacteria</taxon>
        <taxon>Moraxellales</taxon>
        <taxon>Moraxellaceae</taxon>
        <taxon>Moraxella</taxon>
    </lineage>
</organism>
<dbReference type="GO" id="GO:0003700">
    <property type="term" value="F:DNA-binding transcription factor activity"/>
    <property type="evidence" value="ECO:0007669"/>
    <property type="project" value="InterPro"/>
</dbReference>
<evidence type="ECO:0000256" key="1">
    <source>
        <dbReference type="ARBA" id="ARBA00023015"/>
    </source>
</evidence>
<gene>
    <name evidence="5" type="ORF">AO384_0955</name>
</gene>
<dbReference type="InterPro" id="IPR018062">
    <property type="entry name" value="HTH_AraC-typ_CS"/>
</dbReference>
<dbReference type="RefSeq" id="WP_155733838.1">
    <property type="nucleotide sequence ID" value="NZ_LXHB01000041.1"/>
</dbReference>
<dbReference type="InterPro" id="IPR009057">
    <property type="entry name" value="Homeodomain-like_sf"/>
</dbReference>
<dbReference type="Gene3D" id="3.30.450.20">
    <property type="entry name" value="PAS domain"/>
    <property type="match status" value="1"/>
</dbReference>
<dbReference type="Proteomes" id="UP000078228">
    <property type="component" value="Unassembled WGS sequence"/>
</dbReference>
<dbReference type="OrthoDB" id="9809338at2"/>
<dbReference type="SMART" id="SM00342">
    <property type="entry name" value="HTH_ARAC"/>
    <property type="match status" value="1"/>
</dbReference>
<keyword evidence="1" id="KW-0805">Transcription regulation</keyword>
<dbReference type="InterPro" id="IPR050204">
    <property type="entry name" value="AraC_XylS_family_regulators"/>
</dbReference>
<dbReference type="InterPro" id="IPR013656">
    <property type="entry name" value="PAS_4"/>
</dbReference>
<dbReference type="EMBL" id="LXHC01000018">
    <property type="protein sequence ID" value="OAU96451.1"/>
    <property type="molecule type" value="Genomic_DNA"/>
</dbReference>
<dbReference type="PROSITE" id="PS00041">
    <property type="entry name" value="HTH_ARAC_FAMILY_1"/>
    <property type="match status" value="1"/>
</dbReference>
<dbReference type="PATRIC" id="fig|480.237.peg.429"/>
<dbReference type="GO" id="GO:0043565">
    <property type="term" value="F:sequence-specific DNA binding"/>
    <property type="evidence" value="ECO:0007669"/>
    <property type="project" value="InterPro"/>
</dbReference>
<dbReference type="Pfam" id="PF12833">
    <property type="entry name" value="HTH_18"/>
    <property type="match status" value="1"/>
</dbReference>
<dbReference type="InterPro" id="IPR035965">
    <property type="entry name" value="PAS-like_dom_sf"/>
</dbReference>